<evidence type="ECO:0000313" key="10">
    <source>
        <dbReference type="Proteomes" id="UP000715965"/>
    </source>
</evidence>
<evidence type="ECO:0000256" key="2">
    <source>
        <dbReference type="ARBA" id="ARBA00022617"/>
    </source>
</evidence>
<proteinExistence type="predicted"/>
<evidence type="ECO:0000256" key="6">
    <source>
        <dbReference type="PROSITE-ProRule" id="PRU00433"/>
    </source>
</evidence>
<keyword evidence="7" id="KW-1133">Transmembrane helix</keyword>
<feature type="non-terminal residue" evidence="9">
    <location>
        <position position="188"/>
    </location>
</feature>
<gene>
    <name evidence="9" type="ORF">IM725_20045</name>
</gene>
<dbReference type="PANTHER" id="PTHR40942:SF4">
    <property type="entry name" value="CYTOCHROME C5"/>
    <property type="match status" value="1"/>
</dbReference>
<keyword evidence="3 6" id="KW-0479">Metal-binding</keyword>
<dbReference type="InterPro" id="IPR036909">
    <property type="entry name" value="Cyt_c-like_dom_sf"/>
</dbReference>
<dbReference type="PANTHER" id="PTHR40942">
    <property type="match status" value="1"/>
</dbReference>
<dbReference type="Gene3D" id="1.10.760.10">
    <property type="entry name" value="Cytochrome c-like domain"/>
    <property type="match status" value="1"/>
</dbReference>
<accession>A0ABR9SKJ0</accession>
<evidence type="ECO:0000256" key="1">
    <source>
        <dbReference type="ARBA" id="ARBA00022448"/>
    </source>
</evidence>
<organism evidence="9 10">
    <name type="scientific">Ramlibacter aquaticus</name>
    <dbReference type="NCBI Taxonomy" id="2780094"/>
    <lineage>
        <taxon>Bacteria</taxon>
        <taxon>Pseudomonadati</taxon>
        <taxon>Pseudomonadota</taxon>
        <taxon>Betaproteobacteria</taxon>
        <taxon>Burkholderiales</taxon>
        <taxon>Comamonadaceae</taxon>
        <taxon>Ramlibacter</taxon>
    </lineage>
</organism>
<keyword evidence="2 6" id="KW-0349">Heme</keyword>
<dbReference type="EMBL" id="JADDOJ010000179">
    <property type="protein sequence ID" value="MBE7942858.1"/>
    <property type="molecule type" value="Genomic_DNA"/>
</dbReference>
<feature type="domain" description="Cytochrome c" evidence="8">
    <location>
        <begin position="88"/>
        <end position="167"/>
    </location>
</feature>
<comment type="caution">
    <text evidence="9">The sequence shown here is derived from an EMBL/GenBank/DDBJ whole genome shotgun (WGS) entry which is preliminary data.</text>
</comment>
<evidence type="ECO:0000256" key="3">
    <source>
        <dbReference type="ARBA" id="ARBA00022723"/>
    </source>
</evidence>
<evidence type="ECO:0000259" key="8">
    <source>
        <dbReference type="PROSITE" id="PS51007"/>
    </source>
</evidence>
<dbReference type="RefSeq" id="WP_193782398.1">
    <property type="nucleotide sequence ID" value="NZ_JADDOJ010000179.1"/>
</dbReference>
<dbReference type="SUPFAM" id="SSF46626">
    <property type="entry name" value="Cytochrome c"/>
    <property type="match status" value="1"/>
</dbReference>
<keyword evidence="7" id="KW-0472">Membrane</keyword>
<keyword evidence="10" id="KW-1185">Reference proteome</keyword>
<keyword evidence="4" id="KW-0249">Electron transport</keyword>
<evidence type="ECO:0000256" key="5">
    <source>
        <dbReference type="ARBA" id="ARBA00023004"/>
    </source>
</evidence>
<protein>
    <submittedName>
        <fullName evidence="9">Cytochrome c5 family protein</fullName>
    </submittedName>
</protein>
<dbReference type="PRINTS" id="PR00607">
    <property type="entry name" value="CYTCHROMECIE"/>
</dbReference>
<evidence type="ECO:0000313" key="9">
    <source>
        <dbReference type="EMBL" id="MBE7942858.1"/>
    </source>
</evidence>
<sequence>MSDNAHEEAHTGPIKNPKQLLLAVFFAFVIPVFAIIGFVAYVTAENKPAGSTQAERQALGGVTPQDLERDIALRIRKVGTVEIKDPNRPLRTGEEVFKAQCTTCHSTGAAGAPKFGDATAWAPRIKTGLDSLINSALKGKNAMPAQGGGEFDDVEVARGVVYMANAAGAKFPEPQRPAAGGAGRRGGC</sequence>
<keyword evidence="5 6" id="KW-0408">Iron</keyword>
<dbReference type="PROSITE" id="PS51007">
    <property type="entry name" value="CYTC"/>
    <property type="match status" value="1"/>
</dbReference>
<dbReference type="InterPro" id="IPR009056">
    <property type="entry name" value="Cyt_c-like_dom"/>
</dbReference>
<keyword evidence="7" id="KW-0812">Transmembrane</keyword>
<name>A0ABR9SKJ0_9BURK</name>
<dbReference type="InterPro" id="IPR002323">
    <property type="entry name" value="Cyt_CIE"/>
</dbReference>
<keyword evidence="1" id="KW-0813">Transport</keyword>
<dbReference type="Pfam" id="PF13442">
    <property type="entry name" value="Cytochrome_CBB3"/>
    <property type="match status" value="1"/>
</dbReference>
<dbReference type="Proteomes" id="UP000715965">
    <property type="component" value="Unassembled WGS sequence"/>
</dbReference>
<evidence type="ECO:0000256" key="7">
    <source>
        <dbReference type="SAM" id="Phobius"/>
    </source>
</evidence>
<reference evidence="9 10" key="1">
    <citation type="submission" date="2020-10" db="EMBL/GenBank/DDBJ databases">
        <title>Draft genome of Ramlibacter aquaticus LMG 30558.</title>
        <authorList>
            <person name="Props R."/>
        </authorList>
    </citation>
    <scope>NUCLEOTIDE SEQUENCE [LARGE SCALE GENOMIC DNA]</scope>
    <source>
        <strain evidence="9 10">LMG 30558</strain>
    </source>
</reference>
<feature type="transmembrane region" description="Helical" evidence="7">
    <location>
        <begin position="20"/>
        <end position="42"/>
    </location>
</feature>
<evidence type="ECO:0000256" key="4">
    <source>
        <dbReference type="ARBA" id="ARBA00022982"/>
    </source>
</evidence>